<name>A0A228IUH5_9BURK</name>
<evidence type="ECO:0000313" key="4">
    <source>
        <dbReference type="Proteomes" id="UP000214600"/>
    </source>
</evidence>
<protein>
    <submittedName>
        <fullName evidence="3">Uncharacterized protein</fullName>
    </submittedName>
</protein>
<comment type="caution">
    <text evidence="3">The sequence shown here is derived from an EMBL/GenBank/DDBJ whole genome shotgun (WGS) entry which is preliminary data.</text>
</comment>
<organism evidence="3 4">
    <name type="scientific">Burkholderia aenigmatica</name>
    <dbReference type="NCBI Taxonomy" id="2015348"/>
    <lineage>
        <taxon>Bacteria</taxon>
        <taxon>Pseudomonadati</taxon>
        <taxon>Pseudomonadota</taxon>
        <taxon>Betaproteobacteria</taxon>
        <taxon>Burkholderiales</taxon>
        <taxon>Burkholderiaceae</taxon>
        <taxon>Burkholderia</taxon>
        <taxon>Burkholderia cepacia complex</taxon>
    </lineage>
</organism>
<dbReference type="AlphaFoldDB" id="A0A228IUH5"/>
<evidence type="ECO:0000256" key="1">
    <source>
        <dbReference type="SAM" id="MobiDB-lite"/>
    </source>
</evidence>
<gene>
    <name evidence="3" type="ORF">CFB84_13805</name>
    <name evidence="2" type="ORF">CFB84_32615</name>
</gene>
<dbReference type="OrthoDB" id="8813438at2"/>
<feature type="region of interest" description="Disordered" evidence="1">
    <location>
        <begin position="66"/>
        <end position="86"/>
    </location>
</feature>
<dbReference type="EMBL" id="NKFA01000006">
    <property type="protein sequence ID" value="OXI45907.1"/>
    <property type="molecule type" value="Genomic_DNA"/>
</dbReference>
<proteinExistence type="predicted"/>
<reference evidence="3 4" key="3">
    <citation type="submission" date="2017-08" db="EMBL/GenBank/DDBJ databases">
        <title>WGS of novel Burkholderia cepaca complex species.</title>
        <authorList>
            <person name="Lipuma J."/>
            <person name="Spilker T."/>
        </authorList>
    </citation>
    <scope>NUCLEOTIDE SEQUENCE [LARGE SCALE GENOMIC DNA]</scope>
    <source>
        <strain evidence="3 4">AU17325</strain>
    </source>
</reference>
<reference evidence="4" key="2">
    <citation type="submission" date="2017-06" db="EMBL/GenBank/DDBJ databases">
        <authorList>
            <person name="LiPuma J."/>
            <person name="Spilker T."/>
        </authorList>
    </citation>
    <scope>NUCLEOTIDE SEQUENCE [LARGE SCALE GENOMIC DNA]</scope>
    <source>
        <strain evidence="4">AU17325</strain>
    </source>
</reference>
<dbReference type="Proteomes" id="UP000214600">
    <property type="component" value="Unassembled WGS sequence"/>
</dbReference>
<reference evidence="3" key="1">
    <citation type="submission" date="2017-06" db="EMBL/GenBank/DDBJ databases">
        <authorList>
            <person name="Kim H.J."/>
            <person name="Triplett B.A."/>
        </authorList>
    </citation>
    <scope>NUCLEOTIDE SEQUENCE [LARGE SCALE GENOMIC DNA]</scope>
    <source>
        <strain evidence="3">AU17325</strain>
    </source>
</reference>
<evidence type="ECO:0000313" key="2">
    <source>
        <dbReference type="EMBL" id="OXI36748.1"/>
    </source>
</evidence>
<sequence>MATRKTTTRGRNVACLRIGYQEYLMDADKAMQALKLFQDAIKCDKHYHDMGYRYIAQERPELQMTMVDPDDVVMPSSNPALEDRRR</sequence>
<accession>A0A228IUH5</accession>
<dbReference type="EMBL" id="NKFA01000020">
    <property type="protein sequence ID" value="OXI36748.1"/>
    <property type="molecule type" value="Genomic_DNA"/>
</dbReference>
<evidence type="ECO:0000313" key="3">
    <source>
        <dbReference type="EMBL" id="OXI45907.1"/>
    </source>
</evidence>